<gene>
    <name evidence="1" type="ORF">GEV02_23535</name>
</gene>
<name>A0A6A7N7W5_9BURK</name>
<evidence type="ECO:0000313" key="2">
    <source>
        <dbReference type="Proteomes" id="UP000440498"/>
    </source>
</evidence>
<proteinExistence type="predicted"/>
<accession>A0A6A7N7W5</accession>
<dbReference type="EMBL" id="WHUG01000011">
    <property type="protein sequence ID" value="MQA41119.1"/>
    <property type="molecule type" value="Genomic_DNA"/>
</dbReference>
<reference evidence="1 2" key="1">
    <citation type="submission" date="2019-10" db="EMBL/GenBank/DDBJ databases">
        <title>Two novel species isolated from a subtropical stream in China.</title>
        <authorList>
            <person name="Lu H."/>
        </authorList>
    </citation>
    <scope>NUCLEOTIDE SEQUENCE [LARGE SCALE GENOMIC DNA]</scope>
    <source>
        <strain evidence="1 2">FT29W</strain>
    </source>
</reference>
<comment type="caution">
    <text evidence="1">The sequence shown here is derived from an EMBL/GenBank/DDBJ whole genome shotgun (WGS) entry which is preliminary data.</text>
</comment>
<evidence type="ECO:0000313" key="1">
    <source>
        <dbReference type="EMBL" id="MQA41119.1"/>
    </source>
</evidence>
<dbReference type="Proteomes" id="UP000440498">
    <property type="component" value="Unassembled WGS sequence"/>
</dbReference>
<protein>
    <submittedName>
        <fullName evidence="1">Uncharacterized protein</fullName>
    </submittedName>
</protein>
<dbReference type="AlphaFoldDB" id="A0A6A7N7W5"/>
<organism evidence="1 2">
    <name type="scientific">Rugamonas aquatica</name>
    <dbReference type="NCBI Taxonomy" id="2743357"/>
    <lineage>
        <taxon>Bacteria</taxon>
        <taxon>Pseudomonadati</taxon>
        <taxon>Pseudomonadota</taxon>
        <taxon>Betaproteobacteria</taxon>
        <taxon>Burkholderiales</taxon>
        <taxon>Oxalobacteraceae</taxon>
        <taxon>Telluria group</taxon>
        <taxon>Rugamonas</taxon>
    </lineage>
</organism>
<sequence length="65" mass="7586">MLEAQSKELNNSLIRVRETCSEEEFDAYREEIGKIIGAMYLDIMKPIHRKYPELEPVALRLSTSE</sequence>
<keyword evidence="2" id="KW-1185">Reference proteome</keyword>